<dbReference type="OrthoDB" id="4775046at2"/>
<gene>
    <name evidence="4" type="ORF">B7R25_03920</name>
</gene>
<reference evidence="4 5" key="1">
    <citation type="submission" date="2017-04" db="EMBL/GenBank/DDBJ databases">
        <title>Comparative genome analysis of Subtercola boreus.</title>
        <authorList>
            <person name="Cho Y.-J."/>
            <person name="Cho A."/>
            <person name="Kim O.-S."/>
            <person name="Lee J.-I."/>
        </authorList>
    </citation>
    <scope>NUCLEOTIDE SEQUENCE [LARGE SCALE GENOMIC DNA]</scope>
    <source>
        <strain evidence="4 5">P28004</strain>
    </source>
</reference>
<accession>A0A3E0WDQ8</accession>
<feature type="domain" description="DUF6458" evidence="3">
    <location>
        <begin position="1"/>
        <end position="76"/>
    </location>
</feature>
<evidence type="ECO:0000313" key="4">
    <source>
        <dbReference type="EMBL" id="RFA28866.1"/>
    </source>
</evidence>
<dbReference type="EMBL" id="NBXE01000008">
    <property type="protein sequence ID" value="RFA28866.1"/>
    <property type="molecule type" value="Genomic_DNA"/>
</dbReference>
<feature type="region of interest" description="Disordered" evidence="1">
    <location>
        <begin position="57"/>
        <end position="85"/>
    </location>
</feature>
<keyword evidence="2" id="KW-0812">Transmembrane</keyword>
<evidence type="ECO:0000256" key="2">
    <source>
        <dbReference type="SAM" id="Phobius"/>
    </source>
</evidence>
<dbReference type="Proteomes" id="UP000257080">
    <property type="component" value="Unassembled WGS sequence"/>
</dbReference>
<proteinExistence type="predicted"/>
<dbReference type="AlphaFoldDB" id="A0A3E0WDQ8"/>
<evidence type="ECO:0000259" key="3">
    <source>
        <dbReference type="Pfam" id="PF20059"/>
    </source>
</evidence>
<name>A0A3E0WDQ8_9MICO</name>
<evidence type="ECO:0000313" key="5">
    <source>
        <dbReference type="Proteomes" id="UP000257080"/>
    </source>
</evidence>
<dbReference type="RefSeq" id="WP_116417656.1">
    <property type="nucleotide sequence ID" value="NZ_NBXC01000008.1"/>
</dbReference>
<organism evidence="4 5">
    <name type="scientific">Subtercola boreus</name>
    <dbReference type="NCBI Taxonomy" id="120213"/>
    <lineage>
        <taxon>Bacteria</taxon>
        <taxon>Bacillati</taxon>
        <taxon>Actinomycetota</taxon>
        <taxon>Actinomycetes</taxon>
        <taxon>Micrococcales</taxon>
        <taxon>Microbacteriaceae</taxon>
        <taxon>Subtercola</taxon>
    </lineage>
</organism>
<evidence type="ECO:0000256" key="1">
    <source>
        <dbReference type="SAM" id="MobiDB-lite"/>
    </source>
</evidence>
<feature type="compositionally biased region" description="Basic and acidic residues" evidence="1">
    <location>
        <begin position="73"/>
        <end position="85"/>
    </location>
</feature>
<feature type="transmembrane region" description="Helical" evidence="2">
    <location>
        <begin position="29"/>
        <end position="52"/>
    </location>
</feature>
<comment type="caution">
    <text evidence="4">The sequence shown here is derived from an EMBL/GenBank/DDBJ whole genome shotgun (WGS) entry which is preliminary data.</text>
</comment>
<keyword evidence="2" id="KW-1133">Transmembrane helix</keyword>
<dbReference type="Pfam" id="PF20059">
    <property type="entry name" value="DUF6458"/>
    <property type="match status" value="1"/>
</dbReference>
<dbReference type="InterPro" id="IPR045597">
    <property type="entry name" value="DUF6458"/>
</dbReference>
<protein>
    <recommendedName>
        <fullName evidence="3">DUF6458 domain-containing protein</fullName>
    </recommendedName>
</protein>
<sequence>MSLGSGIVLFVIGAILAFAVDIQVSWVDLQVVGYILMAAGVVGIILGIVLITRRRQTSMTTRSAVDPVSGESVSRRTVDRNDPLV</sequence>
<keyword evidence="2" id="KW-0472">Membrane</keyword>